<protein>
    <submittedName>
        <fullName evidence="8">Uncharacterized membrane protein YccC</fullName>
    </submittedName>
</protein>
<evidence type="ECO:0000256" key="2">
    <source>
        <dbReference type="ARBA" id="ARBA00022448"/>
    </source>
</evidence>
<dbReference type="Proteomes" id="UP000183385">
    <property type="component" value="Unassembled WGS sequence"/>
</dbReference>
<feature type="transmembrane region" description="Helical" evidence="7">
    <location>
        <begin position="354"/>
        <end position="373"/>
    </location>
</feature>
<comment type="subcellular location">
    <subcellularLocation>
        <location evidence="1">Cell membrane</location>
        <topology evidence="1">Multi-pass membrane protein</topology>
    </subcellularLocation>
</comment>
<dbReference type="EMBL" id="FOLS01000048">
    <property type="protein sequence ID" value="SFD93959.1"/>
    <property type="molecule type" value="Genomic_DNA"/>
</dbReference>
<keyword evidence="3" id="KW-1003">Cell membrane</keyword>
<evidence type="ECO:0000256" key="1">
    <source>
        <dbReference type="ARBA" id="ARBA00004651"/>
    </source>
</evidence>
<dbReference type="PANTHER" id="PTHR30509:SF9">
    <property type="entry name" value="MULTIDRUG RESISTANCE PROTEIN MDTO"/>
    <property type="match status" value="1"/>
</dbReference>
<sequence length="672" mass="73413">MTPALPSARDWWFSLRTFAASMLALYIALALSLPNPVWAMGTVYVVSQPMMGAMRSKTLYRVGGTLLGVSVAVLLVPPLSDTPILLMLATALWSGTMLYVSMLDRTPRNYLFRLPAYTMPLVALPALHAPQNVFEIALARSEEIIVGIVCANVVAGLAMGERVTPVIRQRLEQWFAAVSSWAAEALSAKVSQASRHPLTAGLQAFEQLIAHLAFDTGNPYAVRAARELRARMRMLMPHISSLAALQEALARLGGASEAQRRRTEEVGRWLMASADSVEHARYPSVPPRLSATATWPELLEWTLRMRLVGLVDLWRDCQLLRRGVENDDALPRWQPAYRRWNLSGISHHIDFGMLLFYAGSMSLGIFLGGLLWLSTGWAPGANALVLGTVACSLFASLDEPAPQMFRFLLVNLASSLLGGLLLFVVLPSAHEFETLVACFFVPCLLFGVLLVSRPQFGTEALLMIVFTGSFVGLRGAYTADFQLFLDSCLASALGALGALLWTLLMRPFGSELALSRLVHANWRDLAHCSAGGQGSHYPESMARMQDRLELLLPRLANQRGQTATDAFRDLRVGFSVLHLQREEQRLGGEVEQTIARLLAAIAAHFRACEAADAYRAPDAALLARIDQGLRQVLPLAGPAADEVRNALVELRVTLFPEAAEPDLSGAESGARP</sequence>
<feature type="transmembrane region" description="Helical" evidence="7">
    <location>
        <begin position="84"/>
        <end position="103"/>
    </location>
</feature>
<name>A0AAQ1KNQ7_9PSED</name>
<gene>
    <name evidence="8" type="ORF">SAMN05216577_14811</name>
</gene>
<dbReference type="PANTHER" id="PTHR30509">
    <property type="entry name" value="P-HYDROXYBENZOIC ACID EFFLUX PUMP SUBUNIT-RELATED"/>
    <property type="match status" value="1"/>
</dbReference>
<dbReference type="RefSeq" id="WP_083426873.1">
    <property type="nucleotide sequence ID" value="NZ_FOLS01000048.1"/>
</dbReference>
<evidence type="ECO:0000256" key="3">
    <source>
        <dbReference type="ARBA" id="ARBA00022475"/>
    </source>
</evidence>
<dbReference type="GO" id="GO:0022857">
    <property type="term" value="F:transmembrane transporter activity"/>
    <property type="evidence" value="ECO:0007669"/>
    <property type="project" value="InterPro"/>
</dbReference>
<reference evidence="8 9" key="1">
    <citation type="submission" date="2016-10" db="EMBL/GenBank/DDBJ databases">
        <authorList>
            <person name="Varghese N."/>
            <person name="Submissions S."/>
        </authorList>
    </citation>
    <scope>NUCLEOTIDE SEQUENCE [LARGE SCALE GENOMIC DNA]</scope>
    <source>
        <strain evidence="8 9">LMG 18378</strain>
    </source>
</reference>
<dbReference type="AlphaFoldDB" id="A0AAQ1KNQ7"/>
<feature type="transmembrane region" description="Helical" evidence="7">
    <location>
        <begin position="144"/>
        <end position="160"/>
    </location>
</feature>
<feature type="transmembrane region" description="Helical" evidence="7">
    <location>
        <begin position="404"/>
        <end position="426"/>
    </location>
</feature>
<evidence type="ECO:0000313" key="9">
    <source>
        <dbReference type="Proteomes" id="UP000183385"/>
    </source>
</evidence>
<keyword evidence="4 7" id="KW-0812">Transmembrane</keyword>
<keyword evidence="9" id="KW-1185">Reference proteome</keyword>
<evidence type="ECO:0000256" key="5">
    <source>
        <dbReference type="ARBA" id="ARBA00022989"/>
    </source>
</evidence>
<dbReference type="GO" id="GO:0005886">
    <property type="term" value="C:plasma membrane"/>
    <property type="evidence" value="ECO:0007669"/>
    <property type="project" value="UniProtKB-SubCell"/>
</dbReference>
<evidence type="ECO:0000313" key="8">
    <source>
        <dbReference type="EMBL" id="SFD93959.1"/>
    </source>
</evidence>
<keyword evidence="6 7" id="KW-0472">Membrane</keyword>
<keyword evidence="2" id="KW-0813">Transport</keyword>
<proteinExistence type="predicted"/>
<feature type="transmembrane region" description="Helical" evidence="7">
    <location>
        <begin position="20"/>
        <end position="46"/>
    </location>
</feature>
<evidence type="ECO:0000256" key="6">
    <source>
        <dbReference type="ARBA" id="ARBA00023136"/>
    </source>
</evidence>
<comment type="caution">
    <text evidence="8">The sequence shown here is derived from an EMBL/GenBank/DDBJ whole genome shotgun (WGS) entry which is preliminary data.</text>
</comment>
<dbReference type="Pfam" id="PF04632">
    <property type="entry name" value="FUSC"/>
    <property type="match status" value="1"/>
</dbReference>
<feature type="transmembrane region" description="Helical" evidence="7">
    <location>
        <begin position="110"/>
        <end position="129"/>
    </location>
</feature>
<dbReference type="InterPro" id="IPR006726">
    <property type="entry name" value="PHBA_efflux_AaeB/fusaric-R"/>
</dbReference>
<organism evidence="8 9">
    <name type="scientific">Pseudomonas citronellolis</name>
    <dbReference type="NCBI Taxonomy" id="53408"/>
    <lineage>
        <taxon>Bacteria</taxon>
        <taxon>Pseudomonadati</taxon>
        <taxon>Pseudomonadota</taxon>
        <taxon>Gammaproteobacteria</taxon>
        <taxon>Pseudomonadales</taxon>
        <taxon>Pseudomonadaceae</taxon>
        <taxon>Pseudomonas</taxon>
    </lineage>
</organism>
<feature type="transmembrane region" description="Helical" evidence="7">
    <location>
        <begin position="460"/>
        <end position="477"/>
    </location>
</feature>
<evidence type="ECO:0000256" key="4">
    <source>
        <dbReference type="ARBA" id="ARBA00022692"/>
    </source>
</evidence>
<feature type="transmembrane region" description="Helical" evidence="7">
    <location>
        <begin position="483"/>
        <end position="504"/>
    </location>
</feature>
<accession>A0AAQ1KNQ7</accession>
<feature type="transmembrane region" description="Helical" evidence="7">
    <location>
        <begin position="58"/>
        <end position="78"/>
    </location>
</feature>
<feature type="transmembrane region" description="Helical" evidence="7">
    <location>
        <begin position="432"/>
        <end position="451"/>
    </location>
</feature>
<keyword evidence="5 7" id="KW-1133">Transmembrane helix</keyword>
<evidence type="ECO:0000256" key="7">
    <source>
        <dbReference type="SAM" id="Phobius"/>
    </source>
</evidence>